<dbReference type="Gene3D" id="3.40.50.1820">
    <property type="entry name" value="alpha/beta hydrolase"/>
    <property type="match status" value="1"/>
</dbReference>
<dbReference type="PROSITE" id="PS51257">
    <property type="entry name" value="PROKAR_LIPOPROTEIN"/>
    <property type="match status" value="1"/>
</dbReference>
<reference evidence="2 3" key="1">
    <citation type="submission" date="2017-06" db="EMBL/GenBank/DDBJ databases">
        <authorList>
            <person name="Kim H.J."/>
            <person name="Triplett B.A."/>
        </authorList>
    </citation>
    <scope>NUCLEOTIDE SEQUENCE [LARGE SCALE GENOMIC DNA]</scope>
    <source>
        <strain evidence="2 3">DS15</strain>
    </source>
</reference>
<gene>
    <name evidence="2" type="ORF">SAMN06295955_102230</name>
</gene>
<dbReference type="AlphaFoldDB" id="A0A239FW30"/>
<evidence type="ECO:0000256" key="1">
    <source>
        <dbReference type="SAM" id="SignalP"/>
    </source>
</evidence>
<dbReference type="Proteomes" id="UP000198339">
    <property type="component" value="Unassembled WGS sequence"/>
</dbReference>
<name>A0A239FW30_9SPHN</name>
<accession>A0A239FW30</accession>
<dbReference type="SUPFAM" id="SSF53474">
    <property type="entry name" value="alpha/beta-Hydrolases"/>
    <property type="match status" value="1"/>
</dbReference>
<proteinExistence type="predicted"/>
<evidence type="ECO:0000313" key="3">
    <source>
        <dbReference type="Proteomes" id="UP000198339"/>
    </source>
</evidence>
<feature type="signal peptide" evidence="1">
    <location>
        <begin position="1"/>
        <end position="33"/>
    </location>
</feature>
<dbReference type="EMBL" id="FZPA01000002">
    <property type="protein sequence ID" value="SNS60034.1"/>
    <property type="molecule type" value="Genomic_DNA"/>
</dbReference>
<keyword evidence="1" id="KW-0732">Signal</keyword>
<sequence length="332" mass="35446">MASASFRALRAATVPAKAIAGAALLVLAGCAPGQEVAGAAPHGNSALQEKLFAKGVKRFIFSDWAGPALPVWTYRAAGTPADAPVLFIFHGALRDADNYVDQWLDLARRYKIVLIVPEFSKASFPGARSYSHGWFTEKDGMPRPPEKWSFAVVEPIFAEVRAREALNAQRYSLYGHSGGAQFVHRFILAGGGPHMARAVSANAGSYAMTDPAVKWPFGLAGLPEGLWHPKSVFALPVTVLLGTEDIDPHHHSLPRQPEAMAQGPYRLARGQTFYARARAVAKSEGVPFAWTCGLVRGVGHDNGGMAPVAVRVLFGKTALAPGADCAPVEEAR</sequence>
<feature type="chain" id="PRO_5012534397" description="Alpha/beta hydrolase family protein" evidence="1">
    <location>
        <begin position="34"/>
        <end position="332"/>
    </location>
</feature>
<evidence type="ECO:0008006" key="4">
    <source>
        <dbReference type="Google" id="ProtNLM"/>
    </source>
</evidence>
<organism evidence="2 3">
    <name type="scientific">Sphingopyxis indica</name>
    <dbReference type="NCBI Taxonomy" id="436663"/>
    <lineage>
        <taxon>Bacteria</taxon>
        <taxon>Pseudomonadati</taxon>
        <taxon>Pseudomonadota</taxon>
        <taxon>Alphaproteobacteria</taxon>
        <taxon>Sphingomonadales</taxon>
        <taxon>Sphingomonadaceae</taxon>
        <taxon>Sphingopyxis</taxon>
    </lineage>
</organism>
<dbReference type="InterPro" id="IPR029058">
    <property type="entry name" value="AB_hydrolase_fold"/>
</dbReference>
<evidence type="ECO:0000313" key="2">
    <source>
        <dbReference type="EMBL" id="SNS60034.1"/>
    </source>
</evidence>
<protein>
    <recommendedName>
        <fullName evidence="4">Alpha/beta hydrolase family protein</fullName>
    </recommendedName>
</protein>
<keyword evidence="3" id="KW-1185">Reference proteome</keyword>